<comment type="caution">
    <text evidence="3">The sequence shown here is derived from an EMBL/GenBank/DDBJ whole genome shotgun (WGS) entry which is preliminary data.</text>
</comment>
<evidence type="ECO:0000256" key="1">
    <source>
        <dbReference type="ARBA" id="ARBA00005606"/>
    </source>
</evidence>
<accession>A0ABD6EE71</accession>
<organism evidence="3 4">
    <name type="scientific">Gnathostoma spinigerum</name>
    <dbReference type="NCBI Taxonomy" id="75299"/>
    <lineage>
        <taxon>Eukaryota</taxon>
        <taxon>Metazoa</taxon>
        <taxon>Ecdysozoa</taxon>
        <taxon>Nematoda</taxon>
        <taxon>Chromadorea</taxon>
        <taxon>Rhabditida</taxon>
        <taxon>Spirurina</taxon>
        <taxon>Gnathostomatomorpha</taxon>
        <taxon>Gnathostomatoidea</taxon>
        <taxon>Gnathostomatidae</taxon>
        <taxon>Gnathostoma</taxon>
    </lineage>
</organism>
<dbReference type="EMBL" id="JBGFUD010001034">
    <property type="protein sequence ID" value="MFH4975649.1"/>
    <property type="molecule type" value="Genomic_DNA"/>
</dbReference>
<name>A0ABD6EE71_9BILA</name>
<dbReference type="AlphaFoldDB" id="A0ABD6EE71"/>
<reference evidence="3 4" key="1">
    <citation type="submission" date="2024-08" db="EMBL/GenBank/DDBJ databases">
        <title>Gnathostoma spinigerum genome.</title>
        <authorList>
            <person name="Gonzalez-Bertolin B."/>
            <person name="Monzon S."/>
            <person name="Zaballos A."/>
            <person name="Jimenez P."/>
            <person name="Dekumyoy P."/>
            <person name="Varona S."/>
            <person name="Cuesta I."/>
            <person name="Sumanam S."/>
            <person name="Adisakwattana P."/>
            <person name="Gasser R.B."/>
            <person name="Hernandez-Gonzalez A."/>
            <person name="Young N.D."/>
            <person name="Perteguer M.J."/>
        </authorList>
    </citation>
    <scope>NUCLEOTIDE SEQUENCE [LARGE SCALE GENOMIC DNA]</scope>
    <source>
        <strain evidence="3">AL3</strain>
        <tissue evidence="3">Liver</tissue>
    </source>
</reference>
<evidence type="ECO:0000256" key="2">
    <source>
        <dbReference type="ARBA" id="ARBA00023266"/>
    </source>
</evidence>
<sequence>MACCHQKTTCSRQCAHGPGYASPLDAFENGPREKILIVTCPNVDPTRNDMIATVDVDPNSDTYCKVIGRLRLPYTNDEVHHTGWNVCSSCYDNNKLSRSHMIAPCLNSSRIYIIDTADVKNLRIHKVIEPEILFSYDVSFPHTTHCLPDGNIMISTLGDMKGENKGSFILLNAQNFDPVGTWPRKDSRIPPFNYDYWYQPRQNVMISTEWGVPNNIKEGFAIEHLEKGLYGQSLHIWDWKNHVLQKTIKLEGPCGSVPLEVRFLHDPTSVHAFVGTAVGSSIYHIYKDSVSNEFEVEKSLSIPPVDVSNWFLDQIPALITDILISMDDKYLYLSCWLHGEIRQYDISDPFNAKLVGQVFLGGVLNSEPHIVLKGGEKNERKPVELCINGEKIDGGPQMLQLSLDGKRLYVSTSLYRSWDRQFYPSMMKNGAKLLRIDVDTVDGGLNLNKEFLVDFGRLPDGPYLAHEMRYPGGDCTSDIWI</sequence>
<gene>
    <name evidence="3" type="ORF">AB6A40_002358</name>
</gene>
<protein>
    <recommendedName>
        <fullName evidence="5">Methanethiol oxidase</fullName>
    </recommendedName>
</protein>
<dbReference type="Proteomes" id="UP001608902">
    <property type="component" value="Unassembled WGS sequence"/>
</dbReference>
<dbReference type="SUPFAM" id="SSF75011">
    <property type="entry name" value="3-carboxy-cis,cis-mucoante lactonizing enzyme"/>
    <property type="match status" value="1"/>
</dbReference>
<evidence type="ECO:0008006" key="5">
    <source>
        <dbReference type="Google" id="ProtNLM"/>
    </source>
</evidence>
<evidence type="ECO:0000313" key="3">
    <source>
        <dbReference type="EMBL" id="MFH4975649.1"/>
    </source>
</evidence>
<keyword evidence="2" id="KW-0711">Selenium</keyword>
<proteinExistence type="inferred from homology"/>
<keyword evidence="4" id="KW-1185">Reference proteome</keyword>
<dbReference type="PANTHER" id="PTHR23300">
    <property type="entry name" value="METHANETHIOL OXIDASE"/>
    <property type="match status" value="1"/>
</dbReference>
<dbReference type="PANTHER" id="PTHR23300:SF0">
    <property type="entry name" value="METHANETHIOL OXIDASE"/>
    <property type="match status" value="1"/>
</dbReference>
<dbReference type="InterPro" id="IPR008826">
    <property type="entry name" value="Se-bd"/>
</dbReference>
<comment type="similarity">
    <text evidence="1">Belongs to the selenium-binding protein family.</text>
</comment>
<dbReference type="Pfam" id="PF05694">
    <property type="entry name" value="SBP56"/>
    <property type="match status" value="1"/>
</dbReference>
<evidence type="ECO:0000313" key="4">
    <source>
        <dbReference type="Proteomes" id="UP001608902"/>
    </source>
</evidence>